<feature type="region of interest" description="Disordered" evidence="2">
    <location>
        <begin position="187"/>
        <end position="208"/>
    </location>
</feature>
<dbReference type="CDD" id="cd03788">
    <property type="entry name" value="GT20_TPS"/>
    <property type="match status" value="1"/>
</dbReference>
<dbReference type="InterPro" id="IPR003337">
    <property type="entry name" value="Trehalose_PPase"/>
</dbReference>
<comment type="similarity">
    <text evidence="1">In the N-terminal section; belongs to the glycosyltransferase 20 family.</text>
</comment>
<protein>
    <submittedName>
        <fullName evidence="3">Uncharacterized protein</fullName>
    </submittedName>
</protein>
<evidence type="ECO:0000256" key="1">
    <source>
        <dbReference type="ARBA" id="ARBA00005409"/>
    </source>
</evidence>
<keyword evidence="4" id="KW-1185">Reference proteome</keyword>
<dbReference type="Pfam" id="PF02358">
    <property type="entry name" value="Trehalose_PPase"/>
    <property type="match status" value="1"/>
</dbReference>
<dbReference type="GO" id="GO:0004805">
    <property type="term" value="F:trehalose-phosphatase activity"/>
    <property type="evidence" value="ECO:0007669"/>
    <property type="project" value="TreeGrafter"/>
</dbReference>
<dbReference type="InterPro" id="IPR001830">
    <property type="entry name" value="Glyco_trans_20"/>
</dbReference>
<dbReference type="Pfam" id="PF00982">
    <property type="entry name" value="Glyco_transf_20"/>
    <property type="match status" value="2"/>
</dbReference>
<gene>
    <name evidence="3" type="ORF">TrST_g14106</name>
</gene>
<dbReference type="Gene3D" id="3.40.50.2000">
    <property type="entry name" value="Glycogen Phosphorylase B"/>
    <property type="match status" value="2"/>
</dbReference>
<dbReference type="PANTHER" id="PTHR10788">
    <property type="entry name" value="TREHALOSE-6-PHOSPHATE SYNTHASE"/>
    <property type="match status" value="1"/>
</dbReference>
<dbReference type="OrthoDB" id="755951at2759"/>
<sequence length="1113" mass="123160">MSSDMTNDAANSTQVHRLTFTCVAPLSLGQSLHMTVPSHSHSITPLIPPPPITSSVQTIPLHTTPESYPVWKTLDPVVVGSCSSGGRPFNYRYCVKTTAGAGVRWEGEELSSTGGVVVGNEVGILPESKSGRIGRKVLKYRSIESSDAATITDNFESGFSSTNTDASCKAYQDLYTATHTPQKTRTEFVSDHELQDDRASSSPQGSDRKSSLFLICYHLPITFTKSPSTQKWSAQWQNSLLAKTAGSVADAVSTYWIGGVRLSSLHDSEKTEIKQLCSAMNAYPIFVPTTLHEKHYLGMCKQVLWPSFHNIDMLDLSTSRSSNMMEMAEEAEEGWGEGGKPSIWDQSRLHKDFWASYKEVNRLFNAEASRVMLPGDSAWVHDYHLALLPKFMESTQINQFGRRTTNTIFFLHIPFPTSQVFRELEYGEPILEGMLSADVVGFHAFDHARHFLNASKRLMGLNYESKFGGLIGLQYRGRTVMVSTSHVSIEPTVMTTAMDDANVKKIAADLRKKHEGKLILAGVDVAQKLSGIPLKFLAFEKLMDDYPVYQRKVVLVQRCFVPQNRKGDEKQTLIDVHRIVERIKSKFGRACIDYEEVVASELPIPQRVGLWLAADVFFTSAIREGLNLSPLEYVYCKGMSTPGVVVCSEFSAACNILNGALRINPFDVQQTSAVLDTALKMDISEKETRRGRDLDFVSTRTASKWSKHVLRDLREAVEASSKEDGSNVVSDGELMKLPHVNQGNVLTAYNATDSRVIICDYGGTLLSKEAPGKYLKKDISATSGRQPRPEVMESLTRLCADPKNTVFVVSGVNRRELEGSLGKIPGLGLAASNGACFSWPSEVEGGARVWKGFQFGVDWEEVKAVAIPIMSKYAARTNGSSLKVLDLSLCWSFFSSDPEWGAIQAKYIVPELQEKLKAFDIQIVTLKGQVEIVPKLLHKGIVVKRILREISSKKGVFPQFLMVVGDDKSDEPMFNATFDFLAEQVNPEISTFTTNRLSVATLQSGGSGSFDSADPTATARPRGVSDSHIRRLSHEPGLQLPKYTKENQFAFTFTVGRKTSNATEFIYNSRELEELLVNLAKGESGEIINRRGSNLSGGSWDDQHTVDASFYEV</sequence>
<comment type="caution">
    <text evidence="3">The sequence shown here is derived from an EMBL/GenBank/DDBJ whole genome shotgun (WGS) entry which is preliminary data.</text>
</comment>
<dbReference type="SUPFAM" id="SSF56784">
    <property type="entry name" value="HAD-like"/>
    <property type="match status" value="1"/>
</dbReference>
<dbReference type="Gene3D" id="3.40.50.1000">
    <property type="entry name" value="HAD superfamily/HAD-like"/>
    <property type="match status" value="2"/>
</dbReference>
<feature type="compositionally biased region" description="Basic and acidic residues" evidence="2">
    <location>
        <begin position="187"/>
        <end position="199"/>
    </location>
</feature>
<reference evidence="4" key="1">
    <citation type="journal article" date="2023" name="Commun. Biol.">
        <title>Genome analysis of Parmales, the sister group of diatoms, reveals the evolutionary specialization of diatoms from phago-mixotrophs to photoautotrophs.</title>
        <authorList>
            <person name="Ban H."/>
            <person name="Sato S."/>
            <person name="Yoshikawa S."/>
            <person name="Yamada K."/>
            <person name="Nakamura Y."/>
            <person name="Ichinomiya M."/>
            <person name="Sato N."/>
            <person name="Blanc-Mathieu R."/>
            <person name="Endo H."/>
            <person name="Kuwata A."/>
            <person name="Ogata H."/>
        </authorList>
    </citation>
    <scope>NUCLEOTIDE SEQUENCE [LARGE SCALE GENOMIC DNA]</scope>
    <source>
        <strain evidence="4">NIES 3701</strain>
    </source>
</reference>
<dbReference type="SUPFAM" id="SSF53756">
    <property type="entry name" value="UDP-Glycosyltransferase/glycogen phosphorylase"/>
    <property type="match status" value="1"/>
</dbReference>
<dbReference type="InterPro" id="IPR036412">
    <property type="entry name" value="HAD-like_sf"/>
</dbReference>
<evidence type="ECO:0000256" key="2">
    <source>
        <dbReference type="SAM" id="MobiDB-lite"/>
    </source>
</evidence>
<name>A0A9W7E6R1_9STRA</name>
<dbReference type="GO" id="GO:0005829">
    <property type="term" value="C:cytosol"/>
    <property type="evidence" value="ECO:0007669"/>
    <property type="project" value="TreeGrafter"/>
</dbReference>
<dbReference type="Proteomes" id="UP001165085">
    <property type="component" value="Unassembled WGS sequence"/>
</dbReference>
<dbReference type="GO" id="GO:0005992">
    <property type="term" value="P:trehalose biosynthetic process"/>
    <property type="evidence" value="ECO:0007669"/>
    <property type="project" value="InterPro"/>
</dbReference>
<organism evidence="3 4">
    <name type="scientific">Triparma strigata</name>
    <dbReference type="NCBI Taxonomy" id="1606541"/>
    <lineage>
        <taxon>Eukaryota</taxon>
        <taxon>Sar</taxon>
        <taxon>Stramenopiles</taxon>
        <taxon>Ochrophyta</taxon>
        <taxon>Bolidophyceae</taxon>
        <taxon>Parmales</taxon>
        <taxon>Triparmaceae</taxon>
        <taxon>Triparma</taxon>
    </lineage>
</organism>
<dbReference type="AlphaFoldDB" id="A0A9W7E6R1"/>
<accession>A0A9W7E6R1</accession>
<dbReference type="InterPro" id="IPR023214">
    <property type="entry name" value="HAD_sf"/>
</dbReference>
<feature type="region of interest" description="Disordered" evidence="2">
    <location>
        <begin position="1006"/>
        <end position="1025"/>
    </location>
</feature>
<dbReference type="EMBL" id="BRXY01000115">
    <property type="protein sequence ID" value="GMH67175.1"/>
    <property type="molecule type" value="Genomic_DNA"/>
</dbReference>
<dbReference type="PANTHER" id="PTHR10788:SF109">
    <property type="entry name" value="CBM20 DOMAIN-CONTAINING PROTEIN"/>
    <property type="match status" value="1"/>
</dbReference>
<evidence type="ECO:0000313" key="4">
    <source>
        <dbReference type="Proteomes" id="UP001165085"/>
    </source>
</evidence>
<proteinExistence type="inferred from homology"/>
<evidence type="ECO:0000313" key="3">
    <source>
        <dbReference type="EMBL" id="GMH67175.1"/>
    </source>
</evidence>